<evidence type="ECO:0000256" key="5">
    <source>
        <dbReference type="ARBA" id="ARBA00022729"/>
    </source>
</evidence>
<comment type="subcellular location">
    <subcellularLocation>
        <location evidence="1">Cell outer membrane</location>
        <topology evidence="1">Multi-pass membrane protein</topology>
    </subcellularLocation>
</comment>
<evidence type="ECO:0000313" key="10">
    <source>
        <dbReference type="EMBL" id="MCE4539676.1"/>
    </source>
</evidence>
<dbReference type="RefSeq" id="WP_233394197.1">
    <property type="nucleotide sequence ID" value="NZ_JAJTWT010000010.1"/>
</dbReference>
<dbReference type="PANTHER" id="PTHR35093:SF8">
    <property type="entry name" value="OUTER MEMBRANE PROTEIN NMB0088-RELATED"/>
    <property type="match status" value="1"/>
</dbReference>
<evidence type="ECO:0000313" key="11">
    <source>
        <dbReference type="Proteomes" id="UP001201463"/>
    </source>
</evidence>
<evidence type="ECO:0000256" key="6">
    <source>
        <dbReference type="ARBA" id="ARBA00023136"/>
    </source>
</evidence>
<keyword evidence="3" id="KW-1134">Transmembrane beta strand</keyword>
<evidence type="ECO:0000256" key="1">
    <source>
        <dbReference type="ARBA" id="ARBA00004571"/>
    </source>
</evidence>
<evidence type="ECO:0000256" key="4">
    <source>
        <dbReference type="ARBA" id="ARBA00022692"/>
    </source>
</evidence>
<gene>
    <name evidence="10" type="ORF">LXT12_20700</name>
</gene>
<dbReference type="Proteomes" id="UP001201463">
    <property type="component" value="Unassembled WGS sequence"/>
</dbReference>
<feature type="chain" id="PRO_5046661958" evidence="9">
    <location>
        <begin position="26"/>
        <end position="423"/>
    </location>
</feature>
<proteinExistence type="inferred from homology"/>
<dbReference type="EMBL" id="JAJTWT010000010">
    <property type="protein sequence ID" value="MCE4539676.1"/>
    <property type="molecule type" value="Genomic_DNA"/>
</dbReference>
<comment type="similarity">
    <text evidence="2">Belongs to the OmpP1/FadL family.</text>
</comment>
<dbReference type="Pfam" id="PF03349">
    <property type="entry name" value="Toluene_X"/>
    <property type="match status" value="1"/>
</dbReference>
<evidence type="ECO:0000256" key="3">
    <source>
        <dbReference type="ARBA" id="ARBA00022452"/>
    </source>
</evidence>
<keyword evidence="6" id="KW-0472">Membrane</keyword>
<keyword evidence="5 9" id="KW-0732">Signal</keyword>
<sequence length="423" mass="43561">MTVRLSPRLIGLTLPALLLPGAATATNGYFSHGYGVQSLGQGGTGIALSTDALAPATNPANTGAGGDRADLGLTLFLPRRSADVAGNAFGADSHHDGDGRKVFAIPEAGFSQRLSPVLSWGLALYGNGGMNTEYASNPYGRFGAQGKAGVNLEQLFITPALAYRPSPGQSLGLGVNLALQRFSARGIGLFDGFSAAPGHVSDQGTDTSVGAGLRLGWTGTLAPGFTLGATWSQKIRGRFDKYRGLFADAGRFDVPENAGLGLAWAATPDVTLLADAQRIRYSRVAAVGNPAARLFSGTPLGAAGGPGFGWRDVTVLKLGLQWRVQGDLTLRAGYSHTGQPVPASETFFNILAPGVVQSHLTAGATWALSPHSEVSSYVAHAPGKTVQGRQSIPPGSPPAGLGGGEASVRLKETLLGASYAWTW</sequence>
<dbReference type="Gene3D" id="2.40.160.60">
    <property type="entry name" value="Outer membrane protein transport protein (OMPP1/FadL/TodX)"/>
    <property type="match status" value="1"/>
</dbReference>
<evidence type="ECO:0000256" key="8">
    <source>
        <dbReference type="SAM" id="MobiDB-lite"/>
    </source>
</evidence>
<dbReference type="InterPro" id="IPR005017">
    <property type="entry name" value="OMPP1/FadL/TodX"/>
</dbReference>
<dbReference type="SUPFAM" id="SSF56935">
    <property type="entry name" value="Porins"/>
    <property type="match status" value="1"/>
</dbReference>
<comment type="caution">
    <text evidence="10">The sequence shown here is derived from an EMBL/GenBank/DDBJ whole genome shotgun (WGS) entry which is preliminary data.</text>
</comment>
<name>A0ABS8XM60_9BURK</name>
<evidence type="ECO:0000256" key="7">
    <source>
        <dbReference type="ARBA" id="ARBA00023237"/>
    </source>
</evidence>
<evidence type="ECO:0000256" key="2">
    <source>
        <dbReference type="ARBA" id="ARBA00008163"/>
    </source>
</evidence>
<feature type="region of interest" description="Disordered" evidence="8">
    <location>
        <begin position="385"/>
        <end position="404"/>
    </location>
</feature>
<evidence type="ECO:0000256" key="9">
    <source>
        <dbReference type="SAM" id="SignalP"/>
    </source>
</evidence>
<keyword evidence="4" id="KW-0812">Transmembrane</keyword>
<accession>A0ABS8XM60</accession>
<keyword evidence="7" id="KW-0998">Cell outer membrane</keyword>
<organism evidence="10 11">
    <name type="scientific">Pelomonas caseinilytica</name>
    <dbReference type="NCBI Taxonomy" id="2906763"/>
    <lineage>
        <taxon>Bacteria</taxon>
        <taxon>Pseudomonadati</taxon>
        <taxon>Pseudomonadota</taxon>
        <taxon>Betaproteobacteria</taxon>
        <taxon>Burkholderiales</taxon>
        <taxon>Sphaerotilaceae</taxon>
        <taxon>Roseateles</taxon>
    </lineage>
</organism>
<keyword evidence="11" id="KW-1185">Reference proteome</keyword>
<dbReference type="PANTHER" id="PTHR35093">
    <property type="entry name" value="OUTER MEMBRANE PROTEIN NMB0088-RELATED"/>
    <property type="match status" value="1"/>
</dbReference>
<feature type="signal peptide" evidence="9">
    <location>
        <begin position="1"/>
        <end position="25"/>
    </location>
</feature>
<protein>
    <submittedName>
        <fullName evidence="10">Outer membrane protein transport protein</fullName>
    </submittedName>
</protein>
<reference evidence="10 11" key="1">
    <citation type="submission" date="2021-12" db="EMBL/GenBank/DDBJ databases">
        <title>Genome seq of p7.</title>
        <authorList>
            <person name="Seo T."/>
        </authorList>
    </citation>
    <scope>NUCLEOTIDE SEQUENCE [LARGE SCALE GENOMIC DNA]</scope>
    <source>
        <strain evidence="10 11">P7</strain>
    </source>
</reference>